<reference evidence="2" key="1">
    <citation type="submission" date="2022-04" db="EMBL/GenBank/DDBJ databases">
        <title>Hymenobacter sp. isolated from the air.</title>
        <authorList>
            <person name="Won M."/>
            <person name="Lee C.-M."/>
            <person name="Woen H.-Y."/>
            <person name="Kwon S.-W."/>
        </authorList>
    </citation>
    <scope>NUCLEOTIDE SEQUENCE</scope>
    <source>
        <strain evidence="2">5420S-77</strain>
    </source>
</reference>
<sequence>MKNWITQTATGLFVLVAVVFTSCEKDETRVVLTPISTPTLTASTTNAGVLAAGNTANNAATYSWTPLAFDVSETQKVGVTVAYNVEFAQAGSNFANAASLDAGNGATKTFTVGEINNALIRAGLTPGKSGQVDVRLRANFSSNQEPLYSNATTLTGTPTRGNCMPSAISKAPPT</sequence>
<dbReference type="PROSITE" id="PS51257">
    <property type="entry name" value="PROKAR_LIPOPROTEIN"/>
    <property type="match status" value="1"/>
</dbReference>
<keyword evidence="3" id="KW-1185">Reference proteome</keyword>
<dbReference type="InterPro" id="IPR025970">
    <property type="entry name" value="SusE"/>
</dbReference>
<dbReference type="Pfam" id="PF14292">
    <property type="entry name" value="SusE"/>
    <property type="match status" value="1"/>
</dbReference>
<dbReference type="RefSeq" id="WP_245123974.1">
    <property type="nucleotide sequence ID" value="NZ_CP095061.1"/>
</dbReference>
<feature type="domain" description="SusE outer membrane protein" evidence="1">
    <location>
        <begin position="25"/>
        <end position="136"/>
    </location>
</feature>
<dbReference type="Proteomes" id="UP000830401">
    <property type="component" value="Chromosome"/>
</dbReference>
<protein>
    <submittedName>
        <fullName evidence="2">SusE domain-containing protein</fullName>
    </submittedName>
</protein>
<accession>A0ABY4GB67</accession>
<organism evidence="2 3">
    <name type="scientific">Hymenobacter volaticus</name>
    <dbReference type="NCBI Taxonomy" id="2932254"/>
    <lineage>
        <taxon>Bacteria</taxon>
        <taxon>Pseudomonadati</taxon>
        <taxon>Bacteroidota</taxon>
        <taxon>Cytophagia</taxon>
        <taxon>Cytophagales</taxon>
        <taxon>Hymenobacteraceae</taxon>
        <taxon>Hymenobacter</taxon>
    </lineage>
</organism>
<dbReference type="EMBL" id="CP095061">
    <property type="protein sequence ID" value="UOQ67819.1"/>
    <property type="molecule type" value="Genomic_DNA"/>
</dbReference>
<evidence type="ECO:0000259" key="1">
    <source>
        <dbReference type="Pfam" id="PF14292"/>
    </source>
</evidence>
<evidence type="ECO:0000313" key="3">
    <source>
        <dbReference type="Proteomes" id="UP000830401"/>
    </source>
</evidence>
<name>A0ABY4GB67_9BACT</name>
<proteinExistence type="predicted"/>
<evidence type="ECO:0000313" key="2">
    <source>
        <dbReference type="EMBL" id="UOQ67819.1"/>
    </source>
</evidence>
<gene>
    <name evidence="2" type="ORF">MUN86_08165</name>
</gene>